<feature type="compositionally biased region" description="Polar residues" evidence="7">
    <location>
        <begin position="356"/>
        <end position="372"/>
    </location>
</feature>
<reference evidence="8 9" key="1">
    <citation type="journal article" date="2018" name="Nat. Ecol. Evol.">
        <title>Shark genomes provide insights into elasmobranch evolution and the origin of vertebrates.</title>
        <authorList>
            <person name="Hara Y"/>
            <person name="Yamaguchi K"/>
            <person name="Onimaru K"/>
            <person name="Kadota M"/>
            <person name="Koyanagi M"/>
            <person name="Keeley SD"/>
            <person name="Tatsumi K"/>
            <person name="Tanaka K"/>
            <person name="Motone F"/>
            <person name="Kageyama Y"/>
            <person name="Nozu R"/>
            <person name="Adachi N"/>
            <person name="Nishimura O"/>
            <person name="Nakagawa R"/>
            <person name="Tanegashima C"/>
            <person name="Kiyatake I"/>
            <person name="Matsumoto R"/>
            <person name="Murakumo K"/>
            <person name="Nishida K"/>
            <person name="Terakita A"/>
            <person name="Kuratani S"/>
            <person name="Sato K"/>
            <person name="Hyodo S Kuraku.S."/>
        </authorList>
    </citation>
    <scope>NUCLEOTIDE SEQUENCE [LARGE SCALE GENOMIC DNA]</scope>
</reference>
<dbReference type="SUPFAM" id="SSF54928">
    <property type="entry name" value="RNA-binding domain, RBD"/>
    <property type="match status" value="1"/>
</dbReference>
<feature type="compositionally biased region" description="Basic and acidic residues" evidence="7">
    <location>
        <begin position="526"/>
        <end position="535"/>
    </location>
</feature>
<evidence type="ECO:0000256" key="6">
    <source>
        <dbReference type="ARBA" id="ARBA00023242"/>
    </source>
</evidence>
<feature type="compositionally biased region" description="Low complexity" evidence="7">
    <location>
        <begin position="506"/>
        <end position="525"/>
    </location>
</feature>
<evidence type="ECO:0000313" key="9">
    <source>
        <dbReference type="Proteomes" id="UP000288216"/>
    </source>
</evidence>
<accession>A0A401PJ88</accession>
<dbReference type="PANTHER" id="PTHR45814:SF1">
    <property type="entry name" value="HISTONE-LYSINE N-METHYLTRANSFERASE SETD1B"/>
    <property type="match status" value="1"/>
</dbReference>
<keyword evidence="6" id="KW-0539">Nucleus</keyword>
<keyword evidence="5" id="KW-0156">Chromatin regulator</keyword>
<dbReference type="STRING" id="75743.A0A401PJ88"/>
<proteinExistence type="predicted"/>
<evidence type="ECO:0000256" key="5">
    <source>
        <dbReference type="ARBA" id="ARBA00022853"/>
    </source>
</evidence>
<organism evidence="8 9">
    <name type="scientific">Scyliorhinus torazame</name>
    <name type="common">Cloudy catshark</name>
    <name type="synonym">Catulus torazame</name>
    <dbReference type="NCBI Taxonomy" id="75743"/>
    <lineage>
        <taxon>Eukaryota</taxon>
        <taxon>Metazoa</taxon>
        <taxon>Chordata</taxon>
        <taxon>Craniata</taxon>
        <taxon>Vertebrata</taxon>
        <taxon>Chondrichthyes</taxon>
        <taxon>Elasmobranchii</taxon>
        <taxon>Galeomorphii</taxon>
        <taxon>Galeoidea</taxon>
        <taxon>Carcharhiniformes</taxon>
        <taxon>Scyliorhinidae</taxon>
        <taxon>Scyliorhinus</taxon>
    </lineage>
</organism>
<name>A0A401PJ88_SCYTO</name>
<dbReference type="GO" id="GO:0042800">
    <property type="term" value="F:histone H3K4 methyltransferase activity"/>
    <property type="evidence" value="ECO:0007669"/>
    <property type="project" value="InterPro"/>
</dbReference>
<evidence type="ECO:0000313" key="8">
    <source>
        <dbReference type="EMBL" id="GCB73175.1"/>
    </source>
</evidence>
<dbReference type="Gene3D" id="3.30.70.330">
    <property type="match status" value="1"/>
</dbReference>
<keyword evidence="9" id="KW-1185">Reference proteome</keyword>
<dbReference type="GO" id="GO:0032259">
    <property type="term" value="P:methylation"/>
    <property type="evidence" value="ECO:0007669"/>
    <property type="project" value="UniProtKB-KW"/>
</dbReference>
<feature type="compositionally biased region" description="Polar residues" evidence="7">
    <location>
        <begin position="160"/>
        <end position="199"/>
    </location>
</feature>
<feature type="compositionally biased region" description="Polar residues" evidence="7">
    <location>
        <begin position="220"/>
        <end position="230"/>
    </location>
</feature>
<keyword evidence="4" id="KW-0949">S-adenosyl-L-methionine</keyword>
<dbReference type="AlphaFoldDB" id="A0A401PJ88"/>
<dbReference type="OrthoDB" id="308383at2759"/>
<gene>
    <name evidence="8" type="ORF">scyTo_0002394</name>
</gene>
<dbReference type="InterPro" id="IPR012677">
    <property type="entry name" value="Nucleotide-bd_a/b_plait_sf"/>
</dbReference>
<dbReference type="Proteomes" id="UP000288216">
    <property type="component" value="Unassembled WGS sequence"/>
</dbReference>
<dbReference type="InterPro" id="IPR044570">
    <property type="entry name" value="Set1-like"/>
</dbReference>
<sequence>MTTGLINGMEHSHAGGSSAERKSHHWRSYKLIIDPALKKGQHKLYRYDGQHNSGVPPVDSVRDPRLGRMWTKSKELDLPVPKFKIDEHYVGPVPPKQVTFAKLNDNIREGFLLDMCKKYGEVEEVEILYNPKNKKHLGIAKVVNDPLKCRAGENYLSMGPSVTPNSSTPFSHDTAYSSCLQDTPNSYGQYTPQSSQGTPHTPRMGTPYSQDSSYSSRQSTPAYSYSQESGYKSRRPESNYQDSFRRLGHHYSHNTGSYRATELPVNAYKSARSESGSYSHNPSVSQSGISYQSAFSPYQNVHSAQPLYSRTLDQQPGQTSKDHDYRRPVPPTETFGHNNSNLDTVPVKEKAEDTVSLESNVSNDKTPVSISKSPERVATPEALTSETPSSSTQPNSLDSRIEMLLKEQRTKLPFFDQESDVDVKMEPSPISSSSSQLSPLPLPGSNTHLLQRGPTPSSRPSSTGLEDVSPTPLPDSDDEDPIFETAQQNPSSRSASEASMTPVDQSSQMSRFSTSSDGRTPASKAESCEASKEAAEPAPPDTLEEVSEIALISKVCVVI</sequence>
<dbReference type="InterPro" id="IPR035979">
    <property type="entry name" value="RBD_domain_sf"/>
</dbReference>
<feature type="compositionally biased region" description="Low complexity" evidence="7">
    <location>
        <begin position="427"/>
        <end position="445"/>
    </location>
</feature>
<dbReference type="GO" id="GO:0048188">
    <property type="term" value="C:Set1C/COMPASS complex"/>
    <property type="evidence" value="ECO:0007669"/>
    <property type="project" value="TreeGrafter"/>
</dbReference>
<dbReference type="GO" id="GO:0003676">
    <property type="term" value="F:nucleic acid binding"/>
    <property type="evidence" value="ECO:0007669"/>
    <property type="project" value="InterPro"/>
</dbReference>
<feature type="region of interest" description="Disordered" evidence="7">
    <location>
        <begin position="312"/>
        <end position="397"/>
    </location>
</feature>
<keyword evidence="2" id="KW-0489">Methyltransferase</keyword>
<dbReference type="PANTHER" id="PTHR45814">
    <property type="entry name" value="HISTONE-LYSINE N-METHYLTRANSFERASE SETD1"/>
    <property type="match status" value="1"/>
</dbReference>
<feature type="compositionally biased region" description="Polar residues" evidence="7">
    <location>
        <begin position="485"/>
        <end position="505"/>
    </location>
</feature>
<protein>
    <submittedName>
        <fullName evidence="8">Uncharacterized protein</fullName>
    </submittedName>
</protein>
<evidence type="ECO:0000256" key="4">
    <source>
        <dbReference type="ARBA" id="ARBA00022691"/>
    </source>
</evidence>
<evidence type="ECO:0000256" key="1">
    <source>
        <dbReference type="ARBA" id="ARBA00004123"/>
    </source>
</evidence>
<dbReference type="EMBL" id="BFAA01000600">
    <property type="protein sequence ID" value="GCB73175.1"/>
    <property type="molecule type" value="Genomic_DNA"/>
</dbReference>
<feature type="region of interest" description="Disordered" evidence="7">
    <location>
        <begin position="1"/>
        <end position="22"/>
    </location>
</feature>
<comment type="subcellular location">
    <subcellularLocation>
        <location evidence="1">Nucleus</location>
    </subcellularLocation>
</comment>
<feature type="region of interest" description="Disordered" evidence="7">
    <location>
        <begin position="412"/>
        <end position="545"/>
    </location>
</feature>
<feature type="compositionally biased region" description="Polar residues" evidence="7">
    <location>
        <begin position="382"/>
        <end position="397"/>
    </location>
</feature>
<feature type="compositionally biased region" description="Low complexity" evidence="7">
    <location>
        <begin position="208"/>
        <end position="219"/>
    </location>
</feature>
<evidence type="ECO:0000256" key="2">
    <source>
        <dbReference type="ARBA" id="ARBA00022603"/>
    </source>
</evidence>
<comment type="caution">
    <text evidence="8">The sequence shown here is derived from an EMBL/GenBank/DDBJ whole genome shotgun (WGS) entry which is preliminary data.</text>
</comment>
<feature type="compositionally biased region" description="Low complexity" evidence="7">
    <location>
        <begin position="452"/>
        <end position="464"/>
    </location>
</feature>
<evidence type="ECO:0000256" key="3">
    <source>
        <dbReference type="ARBA" id="ARBA00022679"/>
    </source>
</evidence>
<keyword evidence="3" id="KW-0808">Transferase</keyword>
<dbReference type="OMA" id="PIFETAQ"/>
<feature type="region of interest" description="Disordered" evidence="7">
    <location>
        <begin position="160"/>
        <end position="238"/>
    </location>
</feature>
<evidence type="ECO:0000256" key="7">
    <source>
        <dbReference type="SAM" id="MobiDB-lite"/>
    </source>
</evidence>